<keyword evidence="5" id="KW-1185">Reference proteome</keyword>
<evidence type="ECO:0000313" key="5">
    <source>
        <dbReference type="Proteomes" id="UP000054279"/>
    </source>
</evidence>
<dbReference type="Proteomes" id="UP000054279">
    <property type="component" value="Unassembled WGS sequence"/>
</dbReference>
<organism evidence="4 5">
    <name type="scientific">Sphaerobolus stellatus (strain SS14)</name>
    <dbReference type="NCBI Taxonomy" id="990650"/>
    <lineage>
        <taxon>Eukaryota</taxon>
        <taxon>Fungi</taxon>
        <taxon>Dikarya</taxon>
        <taxon>Basidiomycota</taxon>
        <taxon>Agaricomycotina</taxon>
        <taxon>Agaricomycetes</taxon>
        <taxon>Phallomycetidae</taxon>
        <taxon>Geastrales</taxon>
        <taxon>Sphaerobolaceae</taxon>
        <taxon>Sphaerobolus</taxon>
    </lineage>
</organism>
<dbReference type="SUPFAM" id="SSF51430">
    <property type="entry name" value="NAD(P)-linked oxidoreductase"/>
    <property type="match status" value="1"/>
</dbReference>
<dbReference type="InterPro" id="IPR050523">
    <property type="entry name" value="AKR_Detox_Biosynth"/>
</dbReference>
<dbReference type="HOGENOM" id="CLU_023205_2_0_1"/>
<gene>
    <name evidence="4" type="ORF">M422DRAFT_226992</name>
</gene>
<evidence type="ECO:0000259" key="3">
    <source>
        <dbReference type="Pfam" id="PF00248"/>
    </source>
</evidence>
<dbReference type="CDD" id="cd19079">
    <property type="entry name" value="AKR_EcYajO-like"/>
    <property type="match status" value="1"/>
</dbReference>
<evidence type="ECO:0000256" key="1">
    <source>
        <dbReference type="ARBA" id="ARBA00022857"/>
    </source>
</evidence>
<dbReference type="OrthoDB" id="1720422at2759"/>
<dbReference type="Pfam" id="PF00248">
    <property type="entry name" value="Aldo_ket_red"/>
    <property type="match status" value="1"/>
</dbReference>
<dbReference type="PANTHER" id="PTHR43364:SF9">
    <property type="entry name" value="OXIDOREDUCTASE"/>
    <property type="match status" value="1"/>
</dbReference>
<dbReference type="GO" id="GO:0005829">
    <property type="term" value="C:cytosol"/>
    <property type="evidence" value="ECO:0007669"/>
    <property type="project" value="UniProtKB-ARBA"/>
</dbReference>
<evidence type="ECO:0000313" key="4">
    <source>
        <dbReference type="EMBL" id="KIJ45939.1"/>
    </source>
</evidence>
<reference evidence="4 5" key="1">
    <citation type="submission" date="2014-06" db="EMBL/GenBank/DDBJ databases">
        <title>Evolutionary Origins and Diversification of the Mycorrhizal Mutualists.</title>
        <authorList>
            <consortium name="DOE Joint Genome Institute"/>
            <consortium name="Mycorrhizal Genomics Consortium"/>
            <person name="Kohler A."/>
            <person name="Kuo A."/>
            <person name="Nagy L.G."/>
            <person name="Floudas D."/>
            <person name="Copeland A."/>
            <person name="Barry K.W."/>
            <person name="Cichocki N."/>
            <person name="Veneault-Fourrey C."/>
            <person name="LaButti K."/>
            <person name="Lindquist E.A."/>
            <person name="Lipzen A."/>
            <person name="Lundell T."/>
            <person name="Morin E."/>
            <person name="Murat C."/>
            <person name="Riley R."/>
            <person name="Ohm R."/>
            <person name="Sun H."/>
            <person name="Tunlid A."/>
            <person name="Henrissat B."/>
            <person name="Grigoriev I.V."/>
            <person name="Hibbett D.S."/>
            <person name="Martin F."/>
        </authorList>
    </citation>
    <scope>NUCLEOTIDE SEQUENCE [LARGE SCALE GENOMIC DNA]</scope>
    <source>
        <strain evidence="4 5">SS14</strain>
    </source>
</reference>
<dbReference type="PANTHER" id="PTHR43364">
    <property type="entry name" value="NADH-SPECIFIC METHYLGLYOXAL REDUCTASE-RELATED"/>
    <property type="match status" value="1"/>
</dbReference>
<dbReference type="FunFam" id="3.20.20.100:FF:000004">
    <property type="entry name" value="Oxidoreductase, aldo/keto reductase"/>
    <property type="match status" value="1"/>
</dbReference>
<keyword evidence="2" id="KW-0560">Oxidoreductase</keyword>
<dbReference type="EMBL" id="KN837110">
    <property type="protein sequence ID" value="KIJ45939.1"/>
    <property type="molecule type" value="Genomic_DNA"/>
</dbReference>
<name>A0A0C9VG47_SPHS4</name>
<dbReference type="InterPro" id="IPR023210">
    <property type="entry name" value="NADP_OxRdtase_dom"/>
</dbReference>
<dbReference type="AlphaFoldDB" id="A0A0C9VG47"/>
<keyword evidence="1" id="KW-0521">NADP</keyword>
<evidence type="ECO:0000256" key="2">
    <source>
        <dbReference type="ARBA" id="ARBA00023002"/>
    </source>
</evidence>
<dbReference type="GO" id="GO:0016491">
    <property type="term" value="F:oxidoreductase activity"/>
    <property type="evidence" value="ECO:0007669"/>
    <property type="project" value="UniProtKB-KW"/>
</dbReference>
<protein>
    <recommendedName>
        <fullName evidence="3">NADP-dependent oxidoreductase domain-containing protein</fullName>
    </recommendedName>
</protein>
<dbReference type="InterPro" id="IPR036812">
    <property type="entry name" value="NAD(P)_OxRdtase_dom_sf"/>
</dbReference>
<feature type="domain" description="NADP-dependent oxidoreductase" evidence="3">
    <location>
        <begin position="24"/>
        <end position="332"/>
    </location>
</feature>
<proteinExistence type="predicted"/>
<dbReference type="Gene3D" id="3.20.20.100">
    <property type="entry name" value="NADP-dependent oxidoreductase domain"/>
    <property type="match status" value="1"/>
</dbReference>
<sequence>MESTPPVTYRRLGRSGLKISVPIIGSLSFGSPQWIPWVLDKEKALPILKAAWDLGINTIDTANTYSNGVSEQIIAEFIEKNKISRHEIVIMTKCYRLVPDDIQIRVKRHPELKEMPKYQNQHGLSRASIFNAVEASLKRLNTSYIDLLQIHRYDPDVPPEEIMKALHDLIRAGKVRYIGASSMRTWQFCHLNHVAEKNGWTKFVSMQNEYSLLYREEEREMNAYCNFEGIGIIPWGPVAGGSLTRPVNAQTSTPRGEEKMRQAELSEADKEIINRVEEIARKKGWTIAQVAIVWLASKVASPVIGISSAGRLKEALVSDKLLTEEESKYLEEPYIPKPVRGHL</sequence>
<accession>A0A0C9VG47</accession>